<evidence type="ECO:0008006" key="8">
    <source>
        <dbReference type="Google" id="ProtNLM"/>
    </source>
</evidence>
<dbReference type="Pfam" id="PF13579">
    <property type="entry name" value="Glyco_trans_4_4"/>
    <property type="match status" value="1"/>
</dbReference>
<evidence type="ECO:0000256" key="2">
    <source>
        <dbReference type="ARBA" id="ARBA00022679"/>
    </source>
</evidence>
<proteinExistence type="predicted"/>
<dbReference type="AlphaFoldDB" id="A0A653K7S4"/>
<dbReference type="Pfam" id="PF13524">
    <property type="entry name" value="Glyco_trans_1_2"/>
    <property type="match status" value="1"/>
</dbReference>
<sequence length="1172" mass="135020">MSIVKQAAKYFKSGEYQLAKVCYQQAAEEYGYHLFAGNIRLCDFRLSTLTEAVSFQQTDYPERISLDYKNTNGYKAIDANLVEKIKFKSDSDEKDYVLAKNNEIKIILKSWISDAEDIKISIFCKQDDPNLVGKSIGIAKVKFFNNEKIELKNPGLTNLSWSDHLNCWYFYLQGLEAKKEELNVYEFIKPVDVAYIEITLDKWKCKDLFINNKVNVVRKPSILQILRQDFVSLLNELNKPVVKEILDTSKGRVCYVLNHSLPYQSEGYATRAHGIAQAIKAQGLDIVCLTRPGYPWSFLKEYKEKELPKVEEIDNVSYQRICEPKGWKGSHNYITKAADELERKFKELKPSCVMAASDFKNALPALLAARRLGIPFIYELRGFWEITQASKEPKVVQTSNYHLTQYLEAQVAVKSDHIFILTEAMRQELISKGIPAEKITVLPNSCDPDKFDPLKNPKDIILKTELNIPNGVPVIGYIGTFNSYEGLDDLIHACGGLFKAGVNFRVLLVGAEPSTTSDQGQNALHIQNLAKEYGFEDWLIMPGRISHDMVSKYYSLVDIAPFMRKPLPVTELVSPLKPLEAMAMGKSLVVSSVSALAEMINDGETGLIFQKGNVEDLANKLLIMLKDVQLRNRLGVEARKWVIKERTWEICAKKVKERIDFIEKNTPKTLVATKPKILPKLASEYKVAFIADEFSYNSFKDEFEAIIIEPDNWEKLFKEHKPDIFFCESAWSGVDSKRRPWQGKIYTSINWKRENRTILFNILNYCRKNGIPTVFWNKEDPTHFTDRVHDFIATAKEFDFVFTTAEECCDSYRSQYGVKNVYALPFATNPKLFNPNEQSKREDKVVFAGSWYENHKERSLVTEQILDALLSNDFDLEIYDRYYGTTDQLHQWPNKYKEFLKPGLPHDKMPEVYRSGTFGLNLNTVTESTTMFARRVFELMSSNTLVVSNYSKGVEKMFGDLVVFADKEPDRLKKLTSKEIDNIREQALDLVLSKHTYTNRWQEVLTKIGVPWIQEDENLTMVCKVKNEQEIDTAIDHFQNYYAQNPDNKLLLLIDENVSPLDVSLFYQNYNRVGISVTSMYHIQNYALADKYHPIETKFFVYSDIHHLPNDNWVQKAKLHLQYVEDVCITHQQGVAYQYLEHLGEACLLGYANMFTNVIEDISKKTIRAYSV</sequence>
<evidence type="ECO:0000313" key="7">
    <source>
        <dbReference type="Proteomes" id="UP000430404"/>
    </source>
</evidence>
<dbReference type="InterPro" id="IPR055259">
    <property type="entry name" value="YkvP/CgeB_Glyco_trans-like"/>
</dbReference>
<keyword evidence="2" id="KW-0808">Transferase</keyword>
<evidence type="ECO:0000259" key="4">
    <source>
        <dbReference type="Pfam" id="PF13524"/>
    </source>
</evidence>
<accession>A0A653K7S4</accession>
<gene>
    <name evidence="6" type="ORF">ACI8B_310002</name>
</gene>
<feature type="domain" description="Glycosyltransferase subfamily 4-like N-terminal" evidence="5">
    <location>
        <begin position="267"/>
        <end position="444"/>
    </location>
</feature>
<dbReference type="GO" id="GO:1901135">
    <property type="term" value="P:carbohydrate derivative metabolic process"/>
    <property type="evidence" value="ECO:0007669"/>
    <property type="project" value="UniProtKB-ARBA"/>
</dbReference>
<evidence type="ECO:0000259" key="3">
    <source>
        <dbReference type="Pfam" id="PF00534"/>
    </source>
</evidence>
<keyword evidence="1" id="KW-0328">Glycosyltransferase</keyword>
<dbReference type="InterPro" id="IPR001296">
    <property type="entry name" value="Glyco_trans_1"/>
</dbReference>
<organism evidence="6 7">
    <name type="scientific">Acinetobacter proteolyticus</name>
    <dbReference type="NCBI Taxonomy" id="1776741"/>
    <lineage>
        <taxon>Bacteria</taxon>
        <taxon>Pseudomonadati</taxon>
        <taxon>Pseudomonadota</taxon>
        <taxon>Gammaproteobacteria</taxon>
        <taxon>Moraxellales</taxon>
        <taxon>Moraxellaceae</taxon>
        <taxon>Acinetobacter</taxon>
    </lineage>
</organism>
<evidence type="ECO:0000259" key="5">
    <source>
        <dbReference type="Pfam" id="PF13579"/>
    </source>
</evidence>
<evidence type="ECO:0000313" key="6">
    <source>
        <dbReference type="EMBL" id="VXA56974.1"/>
    </source>
</evidence>
<dbReference type="GO" id="GO:0016757">
    <property type="term" value="F:glycosyltransferase activity"/>
    <property type="evidence" value="ECO:0007669"/>
    <property type="project" value="UniProtKB-KW"/>
</dbReference>
<dbReference type="PANTHER" id="PTHR12526">
    <property type="entry name" value="GLYCOSYLTRANSFERASE"/>
    <property type="match status" value="1"/>
</dbReference>
<name>A0A653K7S4_9GAMM</name>
<feature type="domain" description="Spore protein YkvP/CgeB glycosyl transferase-like" evidence="4">
    <location>
        <begin position="881"/>
        <end position="1005"/>
    </location>
</feature>
<dbReference type="Pfam" id="PF00534">
    <property type="entry name" value="Glycos_transf_1"/>
    <property type="match status" value="1"/>
</dbReference>
<dbReference type="InterPro" id="IPR028098">
    <property type="entry name" value="Glyco_trans_4-like_N"/>
</dbReference>
<dbReference type="Gene3D" id="3.40.50.2000">
    <property type="entry name" value="Glycogen Phosphorylase B"/>
    <property type="match status" value="2"/>
</dbReference>
<dbReference type="Proteomes" id="UP000430404">
    <property type="component" value="Unassembled WGS sequence"/>
</dbReference>
<evidence type="ECO:0000256" key="1">
    <source>
        <dbReference type="ARBA" id="ARBA00022676"/>
    </source>
</evidence>
<dbReference type="EMBL" id="CABWKZ010000025">
    <property type="protein sequence ID" value="VXA56974.1"/>
    <property type="molecule type" value="Genomic_DNA"/>
</dbReference>
<dbReference type="CDD" id="cd03801">
    <property type="entry name" value="GT4_PimA-like"/>
    <property type="match status" value="1"/>
</dbReference>
<dbReference type="RefSeq" id="WP_159725555.1">
    <property type="nucleotide sequence ID" value="NZ_LR732744.1"/>
</dbReference>
<feature type="domain" description="Glycosyl transferase family 1" evidence="3">
    <location>
        <begin position="464"/>
        <end position="641"/>
    </location>
</feature>
<reference evidence="6 7" key="1">
    <citation type="submission" date="2019-10" db="EMBL/GenBank/DDBJ databases">
        <authorList>
            <person name="Karimi E."/>
        </authorList>
    </citation>
    <scope>NUCLEOTIDE SEQUENCE [LARGE SCALE GENOMIC DNA]</scope>
    <source>
        <strain evidence="6">Acinetobacter sp. 8BE</strain>
    </source>
</reference>
<protein>
    <recommendedName>
        <fullName evidence="8">DUF3880 domain-containing protein</fullName>
    </recommendedName>
</protein>
<dbReference type="PANTHER" id="PTHR12526:SF629">
    <property type="entry name" value="TEICHURONIC ACID BIOSYNTHESIS GLYCOSYLTRANSFERASE TUAH-RELATED"/>
    <property type="match status" value="1"/>
</dbReference>
<dbReference type="SUPFAM" id="SSF53756">
    <property type="entry name" value="UDP-Glycosyltransferase/glycogen phosphorylase"/>
    <property type="match status" value="1"/>
</dbReference>